<evidence type="ECO:0000313" key="2">
    <source>
        <dbReference type="EMBL" id="AEW73474.1"/>
    </source>
</evidence>
<dbReference type="KEGG" id="eec:EcWSU1_02037"/>
<organism evidence="2 3">
    <name type="scientific">Enterobacter ludwigii</name>
    <dbReference type="NCBI Taxonomy" id="299767"/>
    <lineage>
        <taxon>Bacteria</taxon>
        <taxon>Pseudomonadati</taxon>
        <taxon>Pseudomonadota</taxon>
        <taxon>Gammaproteobacteria</taxon>
        <taxon>Enterobacterales</taxon>
        <taxon>Enterobacteriaceae</taxon>
        <taxon>Enterobacter</taxon>
        <taxon>Enterobacter cloacae complex</taxon>
    </lineage>
</organism>
<dbReference type="AlphaFoldDB" id="G8LN57"/>
<dbReference type="EMBL" id="CP002886">
    <property type="protein sequence ID" value="AEW73474.1"/>
    <property type="molecule type" value="Genomic_DNA"/>
</dbReference>
<dbReference type="Pfam" id="PF18050">
    <property type="entry name" value="Cyclophil_like2"/>
    <property type="match status" value="1"/>
</dbReference>
<reference evidence="2 3" key="1">
    <citation type="journal article" date="2011" name="Stand. Genomic Sci.">
        <title>Complete genome of the onion pathogen Enterobacter cloacae EcWSU1.</title>
        <authorList>
            <person name="Humann J.L."/>
            <person name="Wildung M."/>
            <person name="Cheng C.H."/>
            <person name="Lee T."/>
            <person name="Stewart J.E."/>
            <person name="Drew J.C."/>
            <person name="Triplett E.W."/>
            <person name="Main D."/>
            <person name="Schroeder B.K."/>
        </authorList>
    </citation>
    <scope>NUCLEOTIDE SEQUENCE [LARGE SCALE GENOMIC DNA]</scope>
    <source>
        <strain evidence="2 3">EcWSU1</strain>
    </source>
</reference>
<dbReference type="eggNOG" id="COG4925">
    <property type="taxonomic scope" value="Bacteria"/>
</dbReference>
<proteinExistence type="predicted"/>
<dbReference type="SUPFAM" id="SSF50891">
    <property type="entry name" value="Cyclophilin-like"/>
    <property type="match status" value="1"/>
</dbReference>
<dbReference type="Gene3D" id="2.40.100.20">
    <property type="match status" value="1"/>
</dbReference>
<dbReference type="InterPro" id="IPR029000">
    <property type="entry name" value="Cyclophilin-like_dom_sf"/>
</dbReference>
<evidence type="ECO:0000259" key="1">
    <source>
        <dbReference type="Pfam" id="PF18050"/>
    </source>
</evidence>
<dbReference type="Proteomes" id="UP000007838">
    <property type="component" value="Chromosome"/>
</dbReference>
<protein>
    <recommendedName>
        <fullName evidence="1">Cyclophilin-like domain-containing protein</fullName>
    </recommendedName>
</protein>
<name>G8LN57_9ENTR</name>
<sequence length="166" mass="18881">MMLHLKGAAHLRERIWMKKILFLLFIIIASFLFPVRASNSLQPGKEEAVTIKMTINQQTFYIELKNNPAAQAFIEQLPLTLTMEELNGNEKFADLPRPLPTRQVKPGTINQGDLMLYGHRTLVLFYETFQTNYGYTPVGRIIAPENLGKLADEKEVIATFTAEKKG</sequence>
<gene>
    <name evidence="2" type="ORF">EcWSU1_02037</name>
</gene>
<dbReference type="InterPro" id="IPR041183">
    <property type="entry name" value="Cyclophilin-like"/>
</dbReference>
<feature type="domain" description="Cyclophilin-like" evidence="1">
    <location>
        <begin position="53"/>
        <end position="152"/>
    </location>
</feature>
<evidence type="ECO:0000313" key="3">
    <source>
        <dbReference type="Proteomes" id="UP000007838"/>
    </source>
</evidence>
<accession>G8LN57</accession>
<dbReference type="HOGENOM" id="CLU_099043_0_1_6"/>